<dbReference type="Proteomes" id="UP000199400">
    <property type="component" value="Unassembled WGS sequence"/>
</dbReference>
<feature type="transmembrane region" description="Helical" evidence="1">
    <location>
        <begin position="235"/>
        <end position="255"/>
    </location>
</feature>
<dbReference type="Pfam" id="PF12040">
    <property type="entry name" value="DUF3526"/>
    <property type="match status" value="1"/>
</dbReference>
<keyword evidence="1" id="KW-0812">Transmembrane</keyword>
<dbReference type="EMBL" id="FOMX01000045">
    <property type="protein sequence ID" value="SFF31064.1"/>
    <property type="molecule type" value="Genomic_DNA"/>
</dbReference>
<dbReference type="InterPro" id="IPR021913">
    <property type="entry name" value="DUF3526"/>
</dbReference>
<reference evidence="3" key="1">
    <citation type="submission" date="2016-10" db="EMBL/GenBank/DDBJ databases">
        <authorList>
            <person name="Varghese N."/>
            <person name="Submissions S."/>
        </authorList>
    </citation>
    <scope>NUCLEOTIDE SEQUENCE [LARGE SCALE GENOMIC DNA]</scope>
    <source>
        <strain evidence="3">ATCC 25963</strain>
    </source>
</reference>
<proteinExistence type="predicted"/>
<feature type="transmembrane region" description="Helical" evidence="1">
    <location>
        <begin position="171"/>
        <end position="199"/>
    </location>
</feature>
<protein>
    <submittedName>
        <fullName evidence="2">ABC-2 type transport system permease protein</fullName>
    </submittedName>
</protein>
<evidence type="ECO:0000313" key="3">
    <source>
        <dbReference type="Proteomes" id="UP000199400"/>
    </source>
</evidence>
<dbReference type="OrthoDB" id="184009at2"/>
<dbReference type="RefSeq" id="WP_096327588.1">
    <property type="nucleotide sequence ID" value="NZ_FOMX01000045.1"/>
</dbReference>
<sequence length="463" mass="49757">MIGRIVRHELRSARRDGRIRTVLLLTLALLAVAVIAGATNVRALQAQREEAAALERANWLAQGPKNPHAAAHFGQYAFKPISGLALFDRGVDRYLGSAVWLEAHRRNTLVHRPADDAPAVQRFGDLSAANILQWIGPLLALLLTFAAIAGERERGTLRLLVSQGVRPQALVLGKLAAAMLVLAPLVLAALLAAATLAGATELPRVGLLALGYGLYLGCFAALNLAISARARSSSAALVGSLALWVVAVVAVPRIAADIAAWAHPTPSEHDFFAQVARDIKLGINGHDPRDSRTEALKAELLARYDVKTVEELPVNFAGVALQAGEEYGDRVYDRRYGELHAIHRRQAEVRLALALLSPRLALQPLSAALCGTDLAAHREFAAAAEEHRRALVRRLNEDVAQHPGASPFEYLAGPELWRELGELRQDDADPPPADLRGLAILGALFLLATSLALASARRLHVDP</sequence>
<evidence type="ECO:0000256" key="1">
    <source>
        <dbReference type="SAM" id="Phobius"/>
    </source>
</evidence>
<feature type="transmembrane region" description="Helical" evidence="1">
    <location>
        <begin position="131"/>
        <end position="150"/>
    </location>
</feature>
<keyword evidence="3" id="KW-1185">Reference proteome</keyword>
<dbReference type="PANTHER" id="PTHR43471">
    <property type="entry name" value="ABC TRANSPORTER PERMEASE"/>
    <property type="match status" value="1"/>
</dbReference>
<dbReference type="AlphaFoldDB" id="A0A1I2HLR1"/>
<evidence type="ECO:0000313" key="2">
    <source>
        <dbReference type="EMBL" id="SFF31064.1"/>
    </source>
</evidence>
<feature type="transmembrane region" description="Helical" evidence="1">
    <location>
        <begin position="21"/>
        <end position="39"/>
    </location>
</feature>
<dbReference type="PANTHER" id="PTHR43471:SF1">
    <property type="entry name" value="ABC TRANSPORTER PERMEASE PROTEIN NOSY-RELATED"/>
    <property type="match status" value="1"/>
</dbReference>
<keyword evidence="1" id="KW-1133">Transmembrane helix</keyword>
<organism evidence="2 3">
    <name type="scientific">Nannocystis exedens</name>
    <dbReference type="NCBI Taxonomy" id="54"/>
    <lineage>
        <taxon>Bacteria</taxon>
        <taxon>Pseudomonadati</taxon>
        <taxon>Myxococcota</taxon>
        <taxon>Polyangia</taxon>
        <taxon>Nannocystales</taxon>
        <taxon>Nannocystaceae</taxon>
        <taxon>Nannocystis</taxon>
    </lineage>
</organism>
<feature type="transmembrane region" description="Helical" evidence="1">
    <location>
        <begin position="205"/>
        <end position="226"/>
    </location>
</feature>
<keyword evidence="1" id="KW-0472">Membrane</keyword>
<accession>A0A1I2HLR1</accession>
<dbReference type="Pfam" id="PF12679">
    <property type="entry name" value="ABC2_membrane_2"/>
    <property type="match status" value="1"/>
</dbReference>
<gene>
    <name evidence="2" type="ORF">SAMN02745121_08071</name>
</gene>
<dbReference type="STRING" id="54.SAMN02745121_08071"/>
<name>A0A1I2HLR1_9BACT</name>